<dbReference type="AlphaFoldDB" id="A0A7V5P1J3"/>
<name>A0A7V5P1J3_9BACT</name>
<organism evidence="3">
    <name type="scientific">Thermodesulfatator atlanticus</name>
    <dbReference type="NCBI Taxonomy" id="501497"/>
    <lineage>
        <taxon>Bacteria</taxon>
        <taxon>Pseudomonadati</taxon>
        <taxon>Thermodesulfobacteriota</taxon>
        <taxon>Thermodesulfobacteria</taxon>
        <taxon>Thermodesulfobacteriales</taxon>
        <taxon>Thermodesulfatatoraceae</taxon>
        <taxon>Thermodesulfatator</taxon>
    </lineage>
</organism>
<keyword evidence="2" id="KW-0472">Membrane</keyword>
<evidence type="ECO:0008006" key="4">
    <source>
        <dbReference type="Google" id="ProtNLM"/>
    </source>
</evidence>
<gene>
    <name evidence="3" type="ORF">ENJ96_09460</name>
</gene>
<keyword evidence="2" id="KW-0812">Transmembrane</keyword>
<feature type="coiled-coil region" evidence="1">
    <location>
        <begin position="56"/>
        <end position="83"/>
    </location>
</feature>
<proteinExistence type="predicted"/>
<comment type="caution">
    <text evidence="3">The sequence shown here is derived from an EMBL/GenBank/DDBJ whole genome shotgun (WGS) entry which is preliminary data.</text>
</comment>
<protein>
    <recommendedName>
        <fullName evidence="4">Cell division protein FtsL</fullName>
    </recommendedName>
</protein>
<evidence type="ECO:0000256" key="1">
    <source>
        <dbReference type="SAM" id="Coils"/>
    </source>
</evidence>
<reference evidence="3" key="1">
    <citation type="journal article" date="2020" name="mSystems">
        <title>Genome- and Community-Level Interaction Insights into Carbon Utilization and Element Cycling Functions of Hydrothermarchaeota in Hydrothermal Sediment.</title>
        <authorList>
            <person name="Zhou Z."/>
            <person name="Liu Y."/>
            <person name="Xu W."/>
            <person name="Pan J."/>
            <person name="Luo Z.H."/>
            <person name="Li M."/>
        </authorList>
    </citation>
    <scope>NUCLEOTIDE SEQUENCE [LARGE SCALE GENOMIC DNA]</scope>
    <source>
        <strain evidence="3">HyVt-533</strain>
    </source>
</reference>
<sequence>MGAPQAAYTFTPQERIKRTRARSFSLFQYLSLILFGVLLLLVAVGGVIIYQQYRFYLRLQHEIATLSQQKALLDQRYQKLTAREVVIKKAKLLGLHPPRKDQIVELELK</sequence>
<feature type="transmembrane region" description="Helical" evidence="2">
    <location>
        <begin position="26"/>
        <end position="50"/>
    </location>
</feature>
<dbReference type="EMBL" id="DROK01000277">
    <property type="protein sequence ID" value="HHI98061.1"/>
    <property type="molecule type" value="Genomic_DNA"/>
</dbReference>
<evidence type="ECO:0000313" key="3">
    <source>
        <dbReference type="EMBL" id="HHI98061.1"/>
    </source>
</evidence>
<keyword evidence="1" id="KW-0175">Coiled coil</keyword>
<keyword evidence="2" id="KW-1133">Transmembrane helix</keyword>
<evidence type="ECO:0000256" key="2">
    <source>
        <dbReference type="SAM" id="Phobius"/>
    </source>
</evidence>
<accession>A0A7V5P1J3</accession>
<dbReference type="Proteomes" id="UP000886101">
    <property type="component" value="Unassembled WGS sequence"/>
</dbReference>